<comment type="caution">
    <text evidence="1">The sequence shown here is derived from an EMBL/GenBank/DDBJ whole genome shotgun (WGS) entry which is preliminary data.</text>
</comment>
<accession>A0AA86PE00</accession>
<organism evidence="1">
    <name type="scientific">Hexamita inflata</name>
    <dbReference type="NCBI Taxonomy" id="28002"/>
    <lineage>
        <taxon>Eukaryota</taxon>
        <taxon>Metamonada</taxon>
        <taxon>Diplomonadida</taxon>
        <taxon>Hexamitidae</taxon>
        <taxon>Hexamitinae</taxon>
        <taxon>Hexamita</taxon>
    </lineage>
</organism>
<dbReference type="EMBL" id="CATOUU010000564">
    <property type="protein sequence ID" value="CAI9934279.1"/>
    <property type="molecule type" value="Genomic_DNA"/>
</dbReference>
<name>A0AA86PE00_9EUKA</name>
<reference evidence="1" key="1">
    <citation type="submission" date="2023-06" db="EMBL/GenBank/DDBJ databases">
        <authorList>
            <person name="Kurt Z."/>
        </authorList>
    </citation>
    <scope>NUCLEOTIDE SEQUENCE</scope>
</reference>
<evidence type="ECO:0000313" key="1">
    <source>
        <dbReference type="EMBL" id="CAI9934279.1"/>
    </source>
</evidence>
<keyword evidence="3" id="KW-1185">Reference proteome</keyword>
<evidence type="ECO:0000313" key="3">
    <source>
        <dbReference type="Proteomes" id="UP001642409"/>
    </source>
</evidence>
<protein>
    <submittedName>
        <fullName evidence="1">Uncharacterized protein</fullName>
    </submittedName>
</protein>
<evidence type="ECO:0000313" key="2">
    <source>
        <dbReference type="EMBL" id="CAL6021135.1"/>
    </source>
</evidence>
<dbReference type="EMBL" id="CAXDID020000088">
    <property type="protein sequence ID" value="CAL6021135.1"/>
    <property type="molecule type" value="Genomic_DNA"/>
</dbReference>
<sequence length="1248" mass="137640">MNLQNDIFLSQKSSNIHLFIQTEVTKQASIDVTVNNVEVSLFALFGFNVNSQTISDSLVNVTLQFEVITGALICITCDITVLSSTLVFIASGQQISGLILETLLNVNLFQSFVQYRINCLHSSGLINVINQESVNFQIKNCKLSGYNYLQSDFNGYIASSILVNFMVTYNQFIICIDSTNIFGVNSNVTIIVIGSETLNCDICAQYNIAYGLCVDYLDHSRIDDGVLKCKYPFEYINNSCICASGYLLNITECINIVTTFADIQMQIYNIYQADTVQQDITDIIQNISQFELSLVNEINSAVSVIGNNLTLLEGYIISNYSQADANLLSNSSALDQRILNNITSLSQNLTNDVSHLTSLLEDLSSNLMQNSTKLENYILQNYSNAESNLLLKTSVLDQRIIQNITSLSSKLASDVSQLNQQINDLHSNIVANVSYLESYILQKYSVVETNIISNTSAIDQRIFDNITLLSTTITNGISQLNSQISSMNNNLVTNSTNLEYYIFTNYSKADLSLQANTSVLDQRIFHNATLLANNLTINSSNLEQYIISNFSKTDTNLLANSTVLDRRIFDNITALNSSIQVKMNILDSIIQALNISANLLNCQAQSQQLQLSKIQRQIECVYYGKLVGNDTCKYQSQINYSNDTQMCNQPIFATIFDLDVVTIQVLQSDISVGFVFSSIIINDAFINIQDSAYLLVVQPLFQFQNCFTNLKLQLGVQSVNNGVIISNRNTITINQLNIVSRTGTQITVTDELNVLQIASNDVQISNLLLNLSFMMATGNIALINTITGTANITTYQIIGNYQSSGTVAMIALLVNSATVHIQQVNFMPNVYNIGNISSYFISNVVQSSIQITNIAVFQNNSQVLSEISTRYVFDEGTGEEYYYYFQFGGIVTLLSNTTLNIIDIIYQAKQTVHSNSIHYFGLIIGIGLSLNVINIQNQCIQQLYSIQVGMIIGLIGQINGDVYIKQSIVNIIIIGQQNAFGIIGILEGNILKIEDIQITFINLVSSSQSSQGSALIGRLSSLQCILQHVHIYNTNLSTYSWTGAVTGYLIYNKQFKIYDSIIENTLISCTKFACGGITGFSIDSNIEICNISFVNSNISAPYASGFISRIETSNVSITNSKILNVSIISEYYVGGFVGECGRNIYGQPKSSTKTVNILNSQIMNSNVSAQNAGGFLGFTIWTNVIISGSKVISVRITGTVSQGIVLAEQSTNTTLSITFSQSFGNNYINDVVQNDCANLVDTWSVTQC</sequence>
<dbReference type="AlphaFoldDB" id="A0AA86PE00"/>
<proteinExistence type="predicted"/>
<reference evidence="2 3" key="2">
    <citation type="submission" date="2024-07" db="EMBL/GenBank/DDBJ databases">
        <authorList>
            <person name="Akdeniz Z."/>
        </authorList>
    </citation>
    <scope>NUCLEOTIDE SEQUENCE [LARGE SCALE GENOMIC DNA]</scope>
</reference>
<gene>
    <name evidence="1" type="ORF">HINF_LOCUS21924</name>
    <name evidence="2" type="ORF">HINF_LOCUS28022</name>
</gene>
<dbReference type="Gene3D" id="1.20.5.1230">
    <property type="entry name" value="Apolipoprotein A-I"/>
    <property type="match status" value="1"/>
</dbReference>
<dbReference type="Proteomes" id="UP001642409">
    <property type="component" value="Unassembled WGS sequence"/>
</dbReference>